<proteinExistence type="inferred from homology"/>
<evidence type="ECO:0000256" key="7">
    <source>
        <dbReference type="SAM" id="Phobius"/>
    </source>
</evidence>
<evidence type="ECO:0000256" key="4">
    <source>
        <dbReference type="ARBA" id="ARBA00022692"/>
    </source>
</evidence>
<keyword evidence="3" id="KW-1003">Cell membrane</keyword>
<dbReference type="AlphaFoldDB" id="A0A3D9ZC68"/>
<evidence type="ECO:0000256" key="5">
    <source>
        <dbReference type="ARBA" id="ARBA00022989"/>
    </source>
</evidence>
<keyword evidence="6 7" id="KW-0472">Membrane</keyword>
<evidence type="ECO:0000256" key="6">
    <source>
        <dbReference type="ARBA" id="ARBA00023136"/>
    </source>
</evidence>
<dbReference type="PANTHER" id="PTHR33452">
    <property type="entry name" value="OXIDOREDUCTASE CATD-RELATED"/>
    <property type="match status" value="1"/>
</dbReference>
<comment type="similarity">
    <text evidence="2">Belongs to the DoxX family.</text>
</comment>
<evidence type="ECO:0000256" key="1">
    <source>
        <dbReference type="ARBA" id="ARBA00004651"/>
    </source>
</evidence>
<feature type="transmembrane region" description="Helical" evidence="7">
    <location>
        <begin position="89"/>
        <end position="108"/>
    </location>
</feature>
<evidence type="ECO:0000256" key="2">
    <source>
        <dbReference type="ARBA" id="ARBA00006679"/>
    </source>
</evidence>
<reference evidence="8 9" key="1">
    <citation type="submission" date="2018-08" db="EMBL/GenBank/DDBJ databases">
        <title>Genomic Encyclopedia of Type Strains, Phase IV (KMG-IV): sequencing the most valuable type-strain genomes for metagenomic binning, comparative biology and taxonomic classification.</title>
        <authorList>
            <person name="Goeker M."/>
        </authorList>
    </citation>
    <scope>NUCLEOTIDE SEQUENCE [LARGE SCALE GENOMIC DNA]</scope>
    <source>
        <strain evidence="8 9">BW863</strain>
    </source>
</reference>
<comment type="caution">
    <text evidence="8">The sequence shown here is derived from an EMBL/GenBank/DDBJ whole genome shotgun (WGS) entry which is preliminary data.</text>
</comment>
<dbReference type="InterPro" id="IPR032808">
    <property type="entry name" value="DoxX"/>
</dbReference>
<evidence type="ECO:0000313" key="8">
    <source>
        <dbReference type="EMBL" id="REF89066.1"/>
    </source>
</evidence>
<dbReference type="InterPro" id="IPR051907">
    <property type="entry name" value="DoxX-like_oxidoreductase"/>
</dbReference>
<evidence type="ECO:0000256" key="3">
    <source>
        <dbReference type="ARBA" id="ARBA00022475"/>
    </source>
</evidence>
<protein>
    <submittedName>
        <fullName evidence="8">Putative oxidoreductase</fullName>
    </submittedName>
</protein>
<keyword evidence="9" id="KW-1185">Reference proteome</keyword>
<feature type="transmembrane region" description="Helical" evidence="7">
    <location>
        <begin position="120"/>
        <end position="138"/>
    </location>
</feature>
<keyword evidence="4 7" id="KW-0812">Transmembrane</keyword>
<dbReference type="PANTHER" id="PTHR33452:SF1">
    <property type="entry name" value="INNER MEMBRANE PROTEIN YPHA-RELATED"/>
    <property type="match status" value="1"/>
</dbReference>
<name>A0A3D9ZC68_9HYPH</name>
<feature type="transmembrane region" description="Helical" evidence="7">
    <location>
        <begin position="61"/>
        <end position="82"/>
    </location>
</feature>
<comment type="subcellular location">
    <subcellularLocation>
        <location evidence="1">Cell membrane</location>
        <topology evidence="1">Multi-pass membrane protein</topology>
    </subcellularLocation>
</comment>
<evidence type="ECO:0000313" key="9">
    <source>
        <dbReference type="Proteomes" id="UP000256900"/>
    </source>
</evidence>
<dbReference type="GO" id="GO:0005886">
    <property type="term" value="C:plasma membrane"/>
    <property type="evidence" value="ECO:0007669"/>
    <property type="project" value="UniProtKB-SubCell"/>
</dbReference>
<gene>
    <name evidence="8" type="ORF">DES32_0280</name>
</gene>
<dbReference type="Pfam" id="PF07681">
    <property type="entry name" value="DoxX"/>
    <property type="match status" value="1"/>
</dbReference>
<dbReference type="EMBL" id="QUMO01000001">
    <property type="protein sequence ID" value="REF89066.1"/>
    <property type="molecule type" value="Genomic_DNA"/>
</dbReference>
<accession>A0A3D9ZC68</accession>
<organism evidence="8 9">
    <name type="scientific">Methylovirgula ligni</name>
    <dbReference type="NCBI Taxonomy" id="569860"/>
    <lineage>
        <taxon>Bacteria</taxon>
        <taxon>Pseudomonadati</taxon>
        <taxon>Pseudomonadota</taxon>
        <taxon>Alphaproteobacteria</taxon>
        <taxon>Hyphomicrobiales</taxon>
        <taxon>Beijerinckiaceae</taxon>
        <taxon>Methylovirgula</taxon>
    </lineage>
</organism>
<dbReference type="Proteomes" id="UP000256900">
    <property type="component" value="Unassembled WGS sequence"/>
</dbReference>
<keyword evidence="5 7" id="KW-1133">Transmembrane helix</keyword>
<feature type="transmembrane region" description="Helical" evidence="7">
    <location>
        <begin position="20"/>
        <end position="41"/>
    </location>
</feature>
<sequence length="152" mass="16299">MGAVNREGEIMRGTFGAETVRDGVLLVARIFLALLFVVFGWEKLTGFAGTVAYFSHGGVPLPFLAAVIAVVAEFFGGLAIAIGLFTRPVALLLALYTLGTAILGHHFWNMSGAARMENEINFLKNIGLIGGFLLLYLTGAGRYSVDDKINVF</sequence>